<evidence type="ECO:0000256" key="1">
    <source>
        <dbReference type="SAM" id="MobiDB-lite"/>
    </source>
</evidence>
<dbReference type="AlphaFoldDB" id="A0A1R4IY71"/>
<evidence type="ECO:0000313" key="2">
    <source>
        <dbReference type="EMBL" id="SJN24770.1"/>
    </source>
</evidence>
<dbReference type="Proteomes" id="UP000196230">
    <property type="component" value="Unassembled WGS sequence"/>
</dbReference>
<accession>A0A1R4IY71</accession>
<feature type="region of interest" description="Disordered" evidence="1">
    <location>
        <begin position="1"/>
        <end position="20"/>
    </location>
</feature>
<proteinExistence type="predicted"/>
<organism evidence="2 3">
    <name type="scientific">Micrococcus lylae</name>
    <dbReference type="NCBI Taxonomy" id="1273"/>
    <lineage>
        <taxon>Bacteria</taxon>
        <taxon>Bacillati</taxon>
        <taxon>Actinomycetota</taxon>
        <taxon>Actinomycetes</taxon>
        <taxon>Micrococcales</taxon>
        <taxon>Micrococcaceae</taxon>
        <taxon>Micrococcus</taxon>
    </lineage>
</organism>
<name>A0A1R4IY71_9MICC</name>
<gene>
    <name evidence="2" type="ORF">FM125_05315</name>
</gene>
<dbReference type="EMBL" id="FUKP01000035">
    <property type="protein sequence ID" value="SJN24770.1"/>
    <property type="molecule type" value="Genomic_DNA"/>
</dbReference>
<sequence length="212" mass="22641">MGMASRVFDPAGGRPRPRASDAWVMEGTAEGQTQRTLVLPRLALDVSGEVPVQDVEGRVMGRVRIQDTPGTERLSCARDLTMWEADGTFAFTARDVLGLDRCVVELMDAGGRPLAVVRRSRTLAGVEVVTEVRDGTRLVLHGDALEGSYHLTAGPGVAAAVRTTAPGHPEWTEGVTQVVVAIDPVAPRIVRLAILGTILALDLTRTAAQMRV</sequence>
<evidence type="ECO:0000313" key="3">
    <source>
        <dbReference type="Proteomes" id="UP000196230"/>
    </source>
</evidence>
<evidence type="ECO:0008006" key="4">
    <source>
        <dbReference type="Google" id="ProtNLM"/>
    </source>
</evidence>
<protein>
    <recommendedName>
        <fullName evidence="4">Scramblase</fullName>
    </recommendedName>
</protein>
<reference evidence="2 3" key="1">
    <citation type="submission" date="2017-02" db="EMBL/GenBank/DDBJ databases">
        <authorList>
            <person name="Peterson S.W."/>
        </authorList>
    </citation>
    <scope>NUCLEOTIDE SEQUENCE [LARGE SCALE GENOMIC DNA]</scope>
    <source>
        <strain evidence="2 3">2B3F</strain>
    </source>
</reference>